<evidence type="ECO:0000313" key="7">
    <source>
        <dbReference type="Proteomes" id="UP000694924"/>
    </source>
</evidence>
<dbReference type="InterPro" id="IPR001611">
    <property type="entry name" value="Leu-rich_rpt"/>
</dbReference>
<dbReference type="Gene3D" id="2.60.40.1130">
    <property type="entry name" value="Rab geranylgeranyltransferase alpha-subunit, insert domain"/>
    <property type="match status" value="1"/>
</dbReference>
<dbReference type="InterPro" id="IPR002088">
    <property type="entry name" value="Prenyl_trans_a"/>
</dbReference>
<dbReference type="GO" id="GO:0016740">
    <property type="term" value="F:transferase activity"/>
    <property type="evidence" value="ECO:0007669"/>
    <property type="project" value="UniProtKB-KW"/>
</dbReference>
<accession>A0ABM1IUF8</accession>
<sequence>MHGRVKVRTTAEQEEIQKKKKAKKLAEYKSAMTEIFKKREENVLDDDMLFLTENVLLENSDINTLWNIRREVFQSNNRNEDNYTNLLTRELTLTEVCIRNNPKSYSVWHQRWWVMEHLQKPDWVKELALCTKCLNIDERNFHCWDYRKYVVEKAGISDFEEYNYSTTKILNNFSNYSSWHYRSKILNKLFPSDYQEIPITQTKWEEELDLVKDATFTDPNDTSAWFYQRWLLDDYKPKSHCVLWRSRITTNKIDAVFDNEISGSSENISLFIDNNKIDVQWKSYMGKRFSKVWIGILSTLLKNLSDLKDVRINVQDKEYQFNYSHEENAWIYKNNLSIKEYHNKKQLQDQLESYKQLAELEPSNKWVILIGIFLMKKLNFLSYYDTIMDNLKTLCTFDTLRSYYYKDLRFQYILENAFSGLWRQEKDLQINKKFALSELSLTKLHNNQYFTFFEEVYLNGNELANSLHQLSTLQYCKILDLSCNKIKSLKHLPTLSNLEFLSLRSNEISDINEITDLIKRQDKLMALDLKDNPVYDSYKDKDEILKVLKEHTNWEVYLL</sequence>
<dbReference type="SUPFAM" id="SSF52058">
    <property type="entry name" value="L domain-like"/>
    <property type="match status" value="1"/>
</dbReference>
<dbReference type="PANTHER" id="PTHR11129:SF2">
    <property type="entry name" value="GERANYLGERANYL TRANSFERASE TYPE-2 SUBUNIT ALPHA"/>
    <property type="match status" value="1"/>
</dbReference>
<protein>
    <recommendedName>
        <fullName evidence="6">Geranylgeranyl transferase type-2 subunit alpha</fullName>
        <ecNumber evidence="6">2.5.1.60</ecNumber>
    </recommendedName>
    <alternativeName>
        <fullName evidence="6">Geranylgeranyl transferase type II subunit alpha</fullName>
    </alternativeName>
</protein>
<keyword evidence="2 6" id="KW-0637">Prenyltransferase</keyword>
<gene>
    <name evidence="8" type="primary">LOC107070300</name>
</gene>
<proteinExistence type="inferred from homology"/>
<dbReference type="PROSITE" id="PS51450">
    <property type="entry name" value="LRR"/>
    <property type="match status" value="2"/>
</dbReference>
<evidence type="ECO:0000256" key="6">
    <source>
        <dbReference type="RuleBase" id="RU367120"/>
    </source>
</evidence>
<dbReference type="GeneID" id="107070300"/>
<comment type="catalytic activity">
    <reaction evidence="5 6">
        <text>geranylgeranyl diphosphate + L-cysteinyl-[protein] = S-geranylgeranyl-L-cysteinyl-[protein] + diphosphate</text>
        <dbReference type="Rhea" id="RHEA:21240"/>
        <dbReference type="Rhea" id="RHEA-COMP:10131"/>
        <dbReference type="Rhea" id="RHEA-COMP:11537"/>
        <dbReference type="ChEBI" id="CHEBI:29950"/>
        <dbReference type="ChEBI" id="CHEBI:33019"/>
        <dbReference type="ChEBI" id="CHEBI:57533"/>
        <dbReference type="ChEBI" id="CHEBI:86021"/>
        <dbReference type="EC" id="2.5.1.60"/>
    </reaction>
</comment>
<dbReference type="PROSITE" id="PS51147">
    <property type="entry name" value="PFTA"/>
    <property type="match status" value="5"/>
</dbReference>
<evidence type="ECO:0000256" key="1">
    <source>
        <dbReference type="ARBA" id="ARBA00006734"/>
    </source>
</evidence>
<evidence type="ECO:0000256" key="3">
    <source>
        <dbReference type="ARBA" id="ARBA00022679"/>
    </source>
</evidence>
<comment type="similarity">
    <text evidence="1 6">Belongs to the protein prenyltransferase subunit alpha family.</text>
</comment>
<dbReference type="SUPFAM" id="SSF48439">
    <property type="entry name" value="Protein prenylyltransferase"/>
    <property type="match status" value="1"/>
</dbReference>
<evidence type="ECO:0000313" key="8">
    <source>
        <dbReference type="RefSeq" id="XP_015183845.1"/>
    </source>
</evidence>
<dbReference type="PANTHER" id="PTHR11129">
    <property type="entry name" value="PROTEIN FARNESYLTRANSFERASE ALPHA SUBUNIT/RAB GERANYLGERANYL TRANSFERASE ALPHA SUBUNIT"/>
    <property type="match status" value="1"/>
</dbReference>
<keyword evidence="7" id="KW-1185">Reference proteome</keyword>
<dbReference type="EC" id="2.5.1.60" evidence="6"/>
<keyword evidence="3 6" id="KW-0808">Transferase</keyword>
<evidence type="ECO:0000256" key="5">
    <source>
        <dbReference type="ARBA" id="ARBA00047658"/>
    </source>
</evidence>
<organism evidence="7 8">
    <name type="scientific">Polistes dominula</name>
    <name type="common">European paper wasp</name>
    <name type="synonym">Vespa dominula</name>
    <dbReference type="NCBI Taxonomy" id="743375"/>
    <lineage>
        <taxon>Eukaryota</taxon>
        <taxon>Metazoa</taxon>
        <taxon>Ecdysozoa</taxon>
        <taxon>Arthropoda</taxon>
        <taxon>Hexapoda</taxon>
        <taxon>Insecta</taxon>
        <taxon>Pterygota</taxon>
        <taxon>Neoptera</taxon>
        <taxon>Endopterygota</taxon>
        <taxon>Hymenoptera</taxon>
        <taxon>Apocrita</taxon>
        <taxon>Aculeata</taxon>
        <taxon>Vespoidea</taxon>
        <taxon>Vespidae</taxon>
        <taxon>Polistinae</taxon>
        <taxon>Polistini</taxon>
        <taxon>Polistes</taxon>
    </lineage>
</organism>
<dbReference type="Pfam" id="PF01239">
    <property type="entry name" value="PPTA"/>
    <property type="match status" value="4"/>
</dbReference>
<comment type="function">
    <text evidence="6">Catalyzes the transfer of a geranyl-geranyl moiety from geranyl-geranyl pyrophosphate to cysteines occuring in specific C-terminal amino acid sequences.</text>
</comment>
<dbReference type="Proteomes" id="UP000694924">
    <property type="component" value="Unplaced"/>
</dbReference>
<dbReference type="InterPro" id="IPR032675">
    <property type="entry name" value="LRR_dom_sf"/>
</dbReference>
<evidence type="ECO:0000256" key="4">
    <source>
        <dbReference type="ARBA" id="ARBA00022737"/>
    </source>
</evidence>
<dbReference type="Gene3D" id="1.25.40.120">
    <property type="entry name" value="Protein prenylyltransferase"/>
    <property type="match status" value="1"/>
</dbReference>
<name>A0ABM1IUF8_POLDO</name>
<keyword evidence="4" id="KW-0677">Repeat</keyword>
<evidence type="ECO:0000256" key="2">
    <source>
        <dbReference type="ARBA" id="ARBA00022602"/>
    </source>
</evidence>
<dbReference type="Gene3D" id="3.80.10.10">
    <property type="entry name" value="Ribonuclease Inhibitor"/>
    <property type="match status" value="1"/>
</dbReference>
<reference evidence="8" key="1">
    <citation type="submission" date="2025-08" db="UniProtKB">
        <authorList>
            <consortium name="RefSeq"/>
        </authorList>
    </citation>
    <scope>IDENTIFICATION</scope>
    <source>
        <tissue evidence="8">Whole body</tissue>
    </source>
</reference>
<dbReference type="RefSeq" id="XP_015183845.1">
    <property type="nucleotide sequence ID" value="XM_015328359.1"/>
</dbReference>